<keyword evidence="3 5" id="KW-0285">Flavoprotein</keyword>
<evidence type="ECO:0000256" key="3">
    <source>
        <dbReference type="ARBA" id="ARBA00022630"/>
    </source>
</evidence>
<dbReference type="Gene3D" id="2.40.110.10">
    <property type="entry name" value="Butyryl-CoA Dehydrogenase, subunit A, domain 2"/>
    <property type="match status" value="1"/>
</dbReference>
<dbReference type="EMBL" id="FMZK01000002">
    <property type="protein sequence ID" value="SDC50131.1"/>
    <property type="molecule type" value="Genomic_DNA"/>
</dbReference>
<gene>
    <name evidence="8" type="ORF">SAMN05216505_102370</name>
</gene>
<keyword evidence="4 5" id="KW-0274">FAD</keyword>
<dbReference type="STRING" id="67344.SAMN05216505_102370"/>
<name>A0A1G6M3W6_9ACTN</name>
<dbReference type="InterPro" id="IPR037069">
    <property type="entry name" value="AcylCoA_DH/ox_N_sf"/>
</dbReference>
<dbReference type="AlphaFoldDB" id="A0A1G6M3W6"/>
<dbReference type="SUPFAM" id="SSF47203">
    <property type="entry name" value="Acyl-CoA dehydrogenase C-terminal domain-like"/>
    <property type="match status" value="1"/>
</dbReference>
<dbReference type="PANTHER" id="PTHR43884:SF22">
    <property type="entry name" value="BLR3437 PROTEIN"/>
    <property type="match status" value="1"/>
</dbReference>
<dbReference type="InterPro" id="IPR009100">
    <property type="entry name" value="AcylCoA_DH/oxidase_NM_dom_sf"/>
</dbReference>
<dbReference type="Gene3D" id="1.10.540.10">
    <property type="entry name" value="Acyl-CoA dehydrogenase/oxidase, N-terminal domain"/>
    <property type="match status" value="1"/>
</dbReference>
<evidence type="ECO:0000259" key="7">
    <source>
        <dbReference type="Pfam" id="PF02770"/>
    </source>
</evidence>
<dbReference type="GO" id="GO:0050660">
    <property type="term" value="F:flavin adenine dinucleotide binding"/>
    <property type="evidence" value="ECO:0007669"/>
    <property type="project" value="InterPro"/>
</dbReference>
<keyword evidence="5" id="KW-0560">Oxidoreductase</keyword>
<sequence length="405" mass="43577">MNLPHDTDERLAALRRQAAEWAGELRSHALTWEQTQRSAHTTVTRPPELALLTALSDLSLPERYDKPAVEAYGHRFTTTNALERAVLTEEAAYGDAALLLAAPGALTAGPVVEALGSTDQQDWFYGRLAGRTGWTCLAMTEAGHGSDAAGMRSALTRPERDDRTDACEDHVLTGAKTYIGNAARAHTAVVFARTGDGPLDLRAVLLDLRAPGVTAAPLPTIGLAGALGTLGLDAVEVGADGLLGRHLPPIKRGMWGWLRAFNLLRTSAAAMGVGIARAAHDYVRHHRTTLRAEDRARLDGISRRTAAVRELTYRAVGEIEAHPDRGHLPSVAKVSAARLAERTTREALRFFGHGARLDHPLLDKWARDARGVEYLEGTSDIQRLQIYNTLARSGPAPAPPTGPGE</sequence>
<dbReference type="InterPro" id="IPR006091">
    <property type="entry name" value="Acyl-CoA_Oxase/DH_mid-dom"/>
</dbReference>
<dbReference type="InterPro" id="IPR009075">
    <property type="entry name" value="AcylCo_DH/oxidase_C"/>
</dbReference>
<evidence type="ECO:0000313" key="8">
    <source>
        <dbReference type="EMBL" id="SDC50131.1"/>
    </source>
</evidence>
<proteinExistence type="inferred from homology"/>
<dbReference type="GO" id="GO:0003995">
    <property type="term" value="F:acyl-CoA dehydrogenase activity"/>
    <property type="evidence" value="ECO:0007669"/>
    <property type="project" value="TreeGrafter"/>
</dbReference>
<evidence type="ECO:0000256" key="2">
    <source>
        <dbReference type="ARBA" id="ARBA00009347"/>
    </source>
</evidence>
<reference evidence="9" key="1">
    <citation type="submission" date="2016-10" db="EMBL/GenBank/DDBJ databases">
        <authorList>
            <person name="Varghese N."/>
            <person name="Submissions S."/>
        </authorList>
    </citation>
    <scope>NUCLEOTIDE SEQUENCE [LARGE SCALE GENOMIC DNA]</scope>
    <source>
        <strain evidence="9">CGMCC 4.3504</strain>
    </source>
</reference>
<dbReference type="Proteomes" id="UP000182100">
    <property type="component" value="Unassembled WGS sequence"/>
</dbReference>
<dbReference type="SUPFAM" id="SSF56645">
    <property type="entry name" value="Acyl-CoA dehydrogenase NM domain-like"/>
    <property type="match status" value="1"/>
</dbReference>
<feature type="domain" description="Acyl-CoA oxidase/dehydrogenase middle" evidence="7">
    <location>
        <begin position="136"/>
        <end position="226"/>
    </location>
</feature>
<dbReference type="InterPro" id="IPR046373">
    <property type="entry name" value="Acyl-CoA_Oxase/DH_mid-dom_sf"/>
</dbReference>
<feature type="domain" description="Acyl-CoA dehydrogenase/oxidase C-terminal" evidence="6">
    <location>
        <begin position="258"/>
        <end position="388"/>
    </location>
</feature>
<accession>A0A1G6M3W6</accession>
<dbReference type="CDD" id="cd00567">
    <property type="entry name" value="ACAD"/>
    <property type="match status" value="1"/>
</dbReference>
<comment type="similarity">
    <text evidence="2 5">Belongs to the acyl-CoA dehydrogenase family.</text>
</comment>
<evidence type="ECO:0000256" key="4">
    <source>
        <dbReference type="ARBA" id="ARBA00022827"/>
    </source>
</evidence>
<evidence type="ECO:0000259" key="6">
    <source>
        <dbReference type="Pfam" id="PF00441"/>
    </source>
</evidence>
<protein>
    <submittedName>
        <fullName evidence="8">Acyl-CoA dehydrogenase</fullName>
    </submittedName>
</protein>
<evidence type="ECO:0000313" key="9">
    <source>
        <dbReference type="Proteomes" id="UP000182100"/>
    </source>
</evidence>
<dbReference type="Pfam" id="PF02770">
    <property type="entry name" value="Acyl-CoA_dh_M"/>
    <property type="match status" value="1"/>
</dbReference>
<evidence type="ECO:0000256" key="1">
    <source>
        <dbReference type="ARBA" id="ARBA00001974"/>
    </source>
</evidence>
<keyword evidence="9" id="KW-1185">Reference proteome</keyword>
<dbReference type="Pfam" id="PF00441">
    <property type="entry name" value="Acyl-CoA_dh_1"/>
    <property type="match status" value="1"/>
</dbReference>
<dbReference type="InterPro" id="IPR036250">
    <property type="entry name" value="AcylCo_DH-like_C"/>
</dbReference>
<evidence type="ECO:0000256" key="5">
    <source>
        <dbReference type="RuleBase" id="RU362125"/>
    </source>
</evidence>
<comment type="cofactor">
    <cofactor evidence="1 5">
        <name>FAD</name>
        <dbReference type="ChEBI" id="CHEBI:57692"/>
    </cofactor>
</comment>
<dbReference type="Gene3D" id="1.20.140.10">
    <property type="entry name" value="Butyryl-CoA Dehydrogenase, subunit A, domain 3"/>
    <property type="match status" value="1"/>
</dbReference>
<organism evidence="8 9">
    <name type="scientific">Streptomyces prasinopilosus</name>
    <dbReference type="NCBI Taxonomy" id="67344"/>
    <lineage>
        <taxon>Bacteria</taxon>
        <taxon>Bacillati</taxon>
        <taxon>Actinomycetota</taxon>
        <taxon>Actinomycetes</taxon>
        <taxon>Kitasatosporales</taxon>
        <taxon>Streptomycetaceae</taxon>
        <taxon>Streptomyces</taxon>
    </lineage>
</organism>
<dbReference type="PANTHER" id="PTHR43884">
    <property type="entry name" value="ACYL-COA DEHYDROGENASE"/>
    <property type="match status" value="1"/>
</dbReference>
<dbReference type="RefSeq" id="WP_055573064.1">
    <property type="nucleotide sequence ID" value="NZ_FMZK01000002.1"/>
</dbReference>